<evidence type="ECO:0000313" key="3">
    <source>
        <dbReference type="EMBL" id="SLN29567.1"/>
    </source>
</evidence>
<name>A0A1X6YS07_9RHOB</name>
<dbReference type="PANTHER" id="PTHR43265">
    <property type="entry name" value="ESTERASE ESTD"/>
    <property type="match status" value="1"/>
</dbReference>
<proteinExistence type="predicted"/>
<dbReference type="GO" id="GO:0052689">
    <property type="term" value="F:carboxylic ester hydrolase activity"/>
    <property type="evidence" value="ECO:0007669"/>
    <property type="project" value="TreeGrafter"/>
</dbReference>
<dbReference type="Pfam" id="PF00561">
    <property type="entry name" value="Abhydrolase_1"/>
    <property type="match status" value="1"/>
</dbReference>
<organism evidence="3 4">
    <name type="scientific">Pseudooceanicola marinus</name>
    <dbReference type="NCBI Taxonomy" id="396013"/>
    <lineage>
        <taxon>Bacteria</taxon>
        <taxon>Pseudomonadati</taxon>
        <taxon>Pseudomonadota</taxon>
        <taxon>Alphaproteobacteria</taxon>
        <taxon>Rhodobacterales</taxon>
        <taxon>Paracoccaceae</taxon>
        <taxon>Pseudooceanicola</taxon>
    </lineage>
</organism>
<dbReference type="AlphaFoldDB" id="A0A1X6YS07"/>
<gene>
    <name evidence="3" type="ORF">PSM7751_01214</name>
</gene>
<dbReference type="Gene3D" id="3.40.50.1820">
    <property type="entry name" value="alpha/beta hydrolase"/>
    <property type="match status" value="1"/>
</dbReference>
<keyword evidence="3" id="KW-0378">Hydrolase</keyword>
<dbReference type="Proteomes" id="UP000193963">
    <property type="component" value="Unassembled WGS sequence"/>
</dbReference>
<feature type="domain" description="AB hydrolase-1" evidence="2">
    <location>
        <begin position="51"/>
        <end position="218"/>
    </location>
</feature>
<dbReference type="InterPro" id="IPR029058">
    <property type="entry name" value="AB_hydrolase_fold"/>
</dbReference>
<dbReference type="OrthoDB" id="9806163at2"/>
<dbReference type="PANTHER" id="PTHR43265:SF1">
    <property type="entry name" value="ESTERASE ESTD"/>
    <property type="match status" value="1"/>
</dbReference>
<keyword evidence="4" id="KW-1185">Reference proteome</keyword>
<reference evidence="3 4" key="1">
    <citation type="submission" date="2017-03" db="EMBL/GenBank/DDBJ databases">
        <authorList>
            <person name="Afonso C.L."/>
            <person name="Miller P.J."/>
            <person name="Scott M.A."/>
            <person name="Spackman E."/>
            <person name="Goraichik I."/>
            <person name="Dimitrov K.M."/>
            <person name="Suarez D.L."/>
            <person name="Swayne D.E."/>
        </authorList>
    </citation>
    <scope>NUCLEOTIDE SEQUENCE [LARGE SCALE GENOMIC DNA]</scope>
    <source>
        <strain evidence="3 4">CECT 7751</strain>
    </source>
</reference>
<dbReference type="InterPro" id="IPR053145">
    <property type="entry name" value="AB_hydrolase_Est10"/>
</dbReference>
<dbReference type="SUPFAM" id="SSF53474">
    <property type="entry name" value="alpha/beta-Hydrolases"/>
    <property type="match status" value="1"/>
</dbReference>
<dbReference type="InterPro" id="IPR000073">
    <property type="entry name" value="AB_hydrolase_1"/>
</dbReference>
<evidence type="ECO:0000313" key="4">
    <source>
        <dbReference type="Proteomes" id="UP000193963"/>
    </source>
</evidence>
<protein>
    <submittedName>
        <fullName evidence="3">Alpha/beta hydrolase family protein</fullName>
    </submittedName>
</protein>
<keyword evidence="1" id="KW-0732">Signal</keyword>
<feature type="chain" id="PRO_5012439996" evidence="1">
    <location>
        <begin position="22"/>
        <end position="291"/>
    </location>
</feature>
<sequence length="291" mass="30248">MIRPLALSCAALLGLAQPGLAMERTLTLPAPVQDITATLETPDRAADGPLPAVLLLHGFTGTRDELAIPGTDEGVFSRSARLMAEAGLASLRIDFRGSGDSVGAMSYADTTFEGQVEDAQTALAWLRQEGFAPIYLLGWSQGGLVATGVAGRSEGVGAVALWNAVADPVPTYTGLLGQAMFDAAAAADDPDTPISTGLPWGAEVALKPAFFEGVRSYDPLAEIAAYPGPLLVAQGSQDTLVGPGSADRLLEAHDGPEAKYTDEMDHSFNIFTGTEALDALIARTIAFFAEN</sequence>
<dbReference type="EMBL" id="FWFN01000002">
    <property type="protein sequence ID" value="SLN29567.1"/>
    <property type="molecule type" value="Genomic_DNA"/>
</dbReference>
<evidence type="ECO:0000259" key="2">
    <source>
        <dbReference type="Pfam" id="PF00561"/>
    </source>
</evidence>
<evidence type="ECO:0000256" key="1">
    <source>
        <dbReference type="SAM" id="SignalP"/>
    </source>
</evidence>
<accession>A0A1X6YS07</accession>
<feature type="signal peptide" evidence="1">
    <location>
        <begin position="1"/>
        <end position="21"/>
    </location>
</feature>
<dbReference type="RefSeq" id="WP_085887097.1">
    <property type="nucleotide sequence ID" value="NZ_FWFN01000002.1"/>
</dbReference>